<dbReference type="Gene3D" id="3.40.50.2300">
    <property type="match status" value="1"/>
</dbReference>
<evidence type="ECO:0000256" key="5">
    <source>
        <dbReference type="ARBA" id="ARBA00023163"/>
    </source>
</evidence>
<evidence type="ECO:0000259" key="8">
    <source>
        <dbReference type="PROSITE" id="PS50110"/>
    </source>
</evidence>
<feature type="modified residue" description="4-aspartylphosphate" evidence="6">
    <location>
        <position position="57"/>
    </location>
</feature>
<dbReference type="GO" id="GO:0006355">
    <property type="term" value="P:regulation of DNA-templated transcription"/>
    <property type="evidence" value="ECO:0007669"/>
    <property type="project" value="InterPro"/>
</dbReference>
<dbReference type="AlphaFoldDB" id="A0A6F8VE31"/>
<dbReference type="SMART" id="SM00382">
    <property type="entry name" value="AAA"/>
    <property type="match status" value="1"/>
</dbReference>
<dbReference type="PROSITE" id="PS00676">
    <property type="entry name" value="SIGMA54_INTERACT_2"/>
    <property type="match status" value="1"/>
</dbReference>
<dbReference type="InterPro" id="IPR002197">
    <property type="entry name" value="HTH_Fis"/>
</dbReference>
<dbReference type="PROSITE" id="PS00688">
    <property type="entry name" value="SIGMA54_INTERACT_3"/>
    <property type="match status" value="1"/>
</dbReference>
<dbReference type="PROSITE" id="PS00675">
    <property type="entry name" value="SIGMA54_INTERACT_1"/>
    <property type="match status" value="1"/>
</dbReference>
<dbReference type="PANTHER" id="PTHR32071">
    <property type="entry name" value="TRANSCRIPTIONAL REGULATORY PROTEIN"/>
    <property type="match status" value="1"/>
</dbReference>
<dbReference type="RefSeq" id="WP_173064989.1">
    <property type="nucleotide sequence ID" value="NZ_AP022853.1"/>
</dbReference>
<feature type="domain" description="Sigma-54 factor interaction" evidence="7">
    <location>
        <begin position="136"/>
        <end position="364"/>
    </location>
</feature>
<evidence type="ECO:0000256" key="2">
    <source>
        <dbReference type="ARBA" id="ARBA00022840"/>
    </source>
</evidence>
<dbReference type="InterPro" id="IPR058031">
    <property type="entry name" value="AAA_lid_NorR"/>
</dbReference>
<dbReference type="Proteomes" id="UP000502260">
    <property type="component" value="Chromosome"/>
</dbReference>
<dbReference type="SUPFAM" id="SSF46689">
    <property type="entry name" value="Homeodomain-like"/>
    <property type="match status" value="1"/>
</dbReference>
<dbReference type="InterPro" id="IPR011006">
    <property type="entry name" value="CheY-like_superfamily"/>
</dbReference>
<dbReference type="SUPFAM" id="SSF52540">
    <property type="entry name" value="P-loop containing nucleoside triphosphate hydrolases"/>
    <property type="match status" value="1"/>
</dbReference>
<dbReference type="InterPro" id="IPR003593">
    <property type="entry name" value="AAA+_ATPase"/>
</dbReference>
<dbReference type="Gene3D" id="3.40.50.300">
    <property type="entry name" value="P-loop containing nucleotide triphosphate hydrolases"/>
    <property type="match status" value="1"/>
</dbReference>
<dbReference type="PRINTS" id="PR01590">
    <property type="entry name" value="HTHFIS"/>
</dbReference>
<dbReference type="Gene3D" id="1.10.10.60">
    <property type="entry name" value="Homeodomain-like"/>
    <property type="match status" value="1"/>
</dbReference>
<dbReference type="Gene3D" id="1.10.8.60">
    <property type="match status" value="1"/>
</dbReference>
<dbReference type="InterPro" id="IPR027417">
    <property type="entry name" value="P-loop_NTPase"/>
</dbReference>
<keyword evidence="2" id="KW-0067">ATP-binding</keyword>
<dbReference type="GO" id="GO:0043565">
    <property type="term" value="F:sequence-specific DNA binding"/>
    <property type="evidence" value="ECO:0007669"/>
    <property type="project" value="InterPro"/>
</dbReference>
<dbReference type="SUPFAM" id="SSF52172">
    <property type="entry name" value="CheY-like"/>
    <property type="match status" value="1"/>
</dbReference>
<dbReference type="CDD" id="cd00009">
    <property type="entry name" value="AAA"/>
    <property type="match status" value="1"/>
</dbReference>
<evidence type="ECO:0000313" key="10">
    <source>
        <dbReference type="Proteomes" id="UP000502260"/>
    </source>
</evidence>
<keyword evidence="4" id="KW-0238">DNA-binding</keyword>
<dbReference type="Pfam" id="PF02954">
    <property type="entry name" value="HTH_8"/>
    <property type="match status" value="1"/>
</dbReference>
<protein>
    <submittedName>
        <fullName evidence="9">Acetoacetate metabolism regulatory protein AtoC</fullName>
    </submittedName>
</protein>
<evidence type="ECO:0000313" key="9">
    <source>
        <dbReference type="EMBL" id="BCB27421.1"/>
    </source>
</evidence>
<dbReference type="EMBL" id="AP022853">
    <property type="protein sequence ID" value="BCB27421.1"/>
    <property type="molecule type" value="Genomic_DNA"/>
</dbReference>
<keyword evidence="5" id="KW-0804">Transcription</keyword>
<dbReference type="GO" id="GO:0000160">
    <property type="term" value="P:phosphorelay signal transduction system"/>
    <property type="evidence" value="ECO:0007669"/>
    <property type="project" value="InterPro"/>
</dbReference>
<keyword evidence="10" id="KW-1185">Reference proteome</keyword>
<keyword evidence="3" id="KW-0805">Transcription regulation</keyword>
<dbReference type="Pfam" id="PF25601">
    <property type="entry name" value="AAA_lid_14"/>
    <property type="match status" value="1"/>
</dbReference>
<keyword evidence="6" id="KW-0597">Phosphoprotein</keyword>
<dbReference type="PROSITE" id="PS50045">
    <property type="entry name" value="SIGMA54_INTERACT_4"/>
    <property type="match status" value="1"/>
</dbReference>
<name>A0A6F8VE31_9PROT</name>
<dbReference type="SMART" id="SM00448">
    <property type="entry name" value="REC"/>
    <property type="match status" value="1"/>
</dbReference>
<dbReference type="GO" id="GO:0005524">
    <property type="term" value="F:ATP binding"/>
    <property type="evidence" value="ECO:0007669"/>
    <property type="project" value="UniProtKB-KW"/>
</dbReference>
<dbReference type="InterPro" id="IPR002078">
    <property type="entry name" value="Sigma_54_int"/>
</dbReference>
<evidence type="ECO:0000256" key="3">
    <source>
        <dbReference type="ARBA" id="ARBA00023015"/>
    </source>
</evidence>
<dbReference type="Pfam" id="PF00072">
    <property type="entry name" value="Response_reg"/>
    <property type="match status" value="1"/>
</dbReference>
<dbReference type="PROSITE" id="PS50110">
    <property type="entry name" value="RESPONSE_REGULATORY"/>
    <property type="match status" value="1"/>
</dbReference>
<dbReference type="KEGG" id="slac:SKTS_23070"/>
<evidence type="ECO:0000256" key="6">
    <source>
        <dbReference type="PROSITE-ProRule" id="PRU00169"/>
    </source>
</evidence>
<feature type="domain" description="Response regulatory" evidence="8">
    <location>
        <begin position="8"/>
        <end position="123"/>
    </location>
</feature>
<evidence type="ECO:0000256" key="1">
    <source>
        <dbReference type="ARBA" id="ARBA00022741"/>
    </source>
</evidence>
<dbReference type="InterPro" id="IPR001789">
    <property type="entry name" value="Sig_transdc_resp-reg_receiver"/>
</dbReference>
<reference evidence="10" key="1">
    <citation type="submission" date="2020-03" db="EMBL/GenBank/DDBJ databases">
        <title>Complete genome sequence of sulfur-oxidizing bacterium skT11.</title>
        <authorList>
            <person name="Kanda M."/>
            <person name="Kojima H."/>
            <person name="Fukui M."/>
        </authorList>
    </citation>
    <scope>NUCLEOTIDE SEQUENCE [LARGE SCALE GENOMIC DNA]</scope>
    <source>
        <strain evidence="10">skT11</strain>
    </source>
</reference>
<organism evidence="9 10">
    <name type="scientific">Sulfurimicrobium lacus</name>
    <dbReference type="NCBI Taxonomy" id="2715678"/>
    <lineage>
        <taxon>Bacteria</taxon>
        <taxon>Pseudomonadati</taxon>
        <taxon>Pseudomonadota</taxon>
        <taxon>Betaproteobacteria</taxon>
        <taxon>Nitrosomonadales</taxon>
        <taxon>Sulfuricellaceae</taxon>
        <taxon>Sulfurimicrobium</taxon>
    </lineage>
</organism>
<keyword evidence="1" id="KW-0547">Nucleotide-binding</keyword>
<dbReference type="InterPro" id="IPR025944">
    <property type="entry name" value="Sigma_54_int_dom_CS"/>
</dbReference>
<dbReference type="PANTHER" id="PTHR32071:SF117">
    <property type="entry name" value="PTS-DEPENDENT DIHYDROXYACETONE KINASE OPERON REGULATORY PROTEIN-RELATED"/>
    <property type="match status" value="1"/>
</dbReference>
<evidence type="ECO:0000256" key="4">
    <source>
        <dbReference type="ARBA" id="ARBA00023125"/>
    </source>
</evidence>
<gene>
    <name evidence="9" type="primary">atoC</name>
    <name evidence="9" type="ORF">SKTS_23070</name>
</gene>
<dbReference type="InterPro" id="IPR025662">
    <property type="entry name" value="Sigma_54_int_dom_ATP-bd_1"/>
</dbReference>
<proteinExistence type="predicted"/>
<sequence>MSNPTIPFLCLIEDDEIMGESLLDRFELEGYRVDWHRTAQSALAAVGDKDYAAVVSDIRLPDGSGEEIFIRLLERGLSLPPFLFITGHGSIDRAVALLKLGAADYITKPFDLDQLVEKVGALCGNRVSPCEEDNCRLGISPAMRKIAQTLPRLALHAPTLLITGESGVGKEVIAREIHRLDPSTTIRPFVAVNCAAISESLLEAELFGHEKGAFTGATRARKGVFEQADGGTLFLDEIGDTPLSMQVKLLRAVQERKIVRVGGNTEIAVNLRLICATHRDLRKMVEEGAFREDLYYRIHVIQIKVPPLRERREDILWFAQRFLEEQAAKGERKQLSRSGEEALLGHAWPGNIRELRHAIERASILTPGPLLEPEALFEEGEQPAPVDNKELGSYLQGCEERYIRDALARNDGHLGRTAESLGISRKNLWEKMKKLEISSIG</sequence>
<dbReference type="FunFam" id="3.40.50.300:FF:000006">
    <property type="entry name" value="DNA-binding transcriptional regulator NtrC"/>
    <property type="match status" value="1"/>
</dbReference>
<dbReference type="InterPro" id="IPR025943">
    <property type="entry name" value="Sigma_54_int_dom_ATP-bd_2"/>
</dbReference>
<dbReference type="InterPro" id="IPR009057">
    <property type="entry name" value="Homeodomain-like_sf"/>
</dbReference>
<accession>A0A6F8VE31</accession>
<dbReference type="Pfam" id="PF00158">
    <property type="entry name" value="Sigma54_activat"/>
    <property type="match status" value="1"/>
</dbReference>
<evidence type="ECO:0000259" key="7">
    <source>
        <dbReference type="PROSITE" id="PS50045"/>
    </source>
</evidence>